<evidence type="ECO:0000256" key="3">
    <source>
        <dbReference type="ARBA" id="ARBA00029596"/>
    </source>
</evidence>
<dbReference type="InterPro" id="IPR005493">
    <property type="entry name" value="RraA/RraA-like"/>
</dbReference>
<evidence type="ECO:0000256" key="5">
    <source>
        <dbReference type="PIRSR" id="PIRSR605493-1"/>
    </source>
</evidence>
<feature type="binding site" evidence="5">
    <location>
        <position position="127"/>
    </location>
    <ligand>
        <name>Mg(2+)</name>
        <dbReference type="ChEBI" id="CHEBI:18420"/>
    </ligand>
</feature>
<evidence type="ECO:0000313" key="6">
    <source>
        <dbReference type="EMBL" id="TCO71939.1"/>
    </source>
</evidence>
<reference evidence="6 7" key="1">
    <citation type="submission" date="2019-03" db="EMBL/GenBank/DDBJ databases">
        <title>Genomic Encyclopedia of Type Strains, Phase IV (KMG-IV): sequencing the most valuable type-strain genomes for metagenomic binning, comparative biology and taxonomic classification.</title>
        <authorList>
            <person name="Goeker M."/>
        </authorList>
    </citation>
    <scope>NUCLEOTIDE SEQUENCE [LARGE SCALE GENOMIC DNA]</scope>
    <source>
        <strain evidence="6 7">DSM 4868</strain>
    </source>
</reference>
<dbReference type="Gene3D" id="3.50.30.40">
    <property type="entry name" value="Ribonuclease E inhibitor RraA/RraA-like"/>
    <property type="match status" value="1"/>
</dbReference>
<sequence>MIEEPPILTIRPPKRRPSAAQIAAFQGVPTGFVCDAMEGRGALSPAIAPLGGGRDIDCRAAGPALTALNRPSDILATLAALDHVQPGDIVVAAFGGFQGCAALGDLVTGMMKNAGAAGVVTDGPMRDYAGLVQVGLPAWCTGLNPNSPFATGPGEVGGPVEIGGRTVETGDMIVADRDGVVVVPFARIDAVIARLAEVGRLEAETEARVAAGARQLVDIGAMIADGRAVVLD</sequence>
<keyword evidence="5" id="KW-0479">Metal-binding</keyword>
<evidence type="ECO:0000313" key="7">
    <source>
        <dbReference type="Proteomes" id="UP000295142"/>
    </source>
</evidence>
<dbReference type="PANTHER" id="PTHR33254:SF4">
    <property type="entry name" value="4-HYDROXY-4-METHYL-2-OXOGLUTARATE ALDOLASE 3-RELATED"/>
    <property type="match status" value="1"/>
</dbReference>
<name>A0A4R2KMG0_9RHOB</name>
<dbReference type="SUPFAM" id="SSF89562">
    <property type="entry name" value="RraA-like"/>
    <property type="match status" value="1"/>
</dbReference>
<proteinExistence type="predicted"/>
<dbReference type="CDD" id="cd16841">
    <property type="entry name" value="RraA_family"/>
    <property type="match status" value="1"/>
</dbReference>
<feature type="binding site" evidence="5">
    <location>
        <begin position="104"/>
        <end position="107"/>
    </location>
    <ligand>
        <name>substrate</name>
    </ligand>
</feature>
<dbReference type="RefSeq" id="WP_132543346.1">
    <property type="nucleotide sequence ID" value="NZ_SLWW01000005.1"/>
</dbReference>
<dbReference type="GO" id="GO:0046872">
    <property type="term" value="F:metal ion binding"/>
    <property type="evidence" value="ECO:0007669"/>
    <property type="project" value="UniProtKB-KW"/>
</dbReference>
<comment type="cofactor">
    <cofactor evidence="5">
        <name>Mg(2+)</name>
        <dbReference type="ChEBI" id="CHEBI:18420"/>
    </cofactor>
</comment>
<gene>
    <name evidence="6" type="ORF">EV655_10544</name>
</gene>
<dbReference type="InterPro" id="IPR036704">
    <property type="entry name" value="RraA/RraA-like_sf"/>
</dbReference>
<keyword evidence="7" id="KW-1185">Reference proteome</keyword>
<dbReference type="OrthoDB" id="9812532at2"/>
<evidence type="ECO:0000256" key="4">
    <source>
        <dbReference type="ARBA" id="ARBA00030169"/>
    </source>
</evidence>
<protein>
    <recommendedName>
        <fullName evidence="2">Putative 4-hydroxy-4-methyl-2-oxoglutarate aldolase</fullName>
    </recommendedName>
    <alternativeName>
        <fullName evidence="3">Regulator of ribonuclease activity homolog</fullName>
    </alternativeName>
    <alternativeName>
        <fullName evidence="4">RraA-like protein</fullName>
    </alternativeName>
</protein>
<evidence type="ECO:0000256" key="1">
    <source>
        <dbReference type="ARBA" id="ARBA00001968"/>
    </source>
</evidence>
<accession>A0A4R2KMG0</accession>
<feature type="binding site" evidence="5">
    <location>
        <position position="126"/>
    </location>
    <ligand>
        <name>substrate</name>
    </ligand>
</feature>
<comment type="cofactor">
    <cofactor evidence="1">
        <name>a divalent metal cation</name>
        <dbReference type="ChEBI" id="CHEBI:60240"/>
    </cofactor>
</comment>
<dbReference type="AlphaFoldDB" id="A0A4R2KMG0"/>
<evidence type="ECO:0000256" key="2">
    <source>
        <dbReference type="ARBA" id="ARBA00016549"/>
    </source>
</evidence>
<dbReference type="Proteomes" id="UP000295142">
    <property type="component" value="Unassembled WGS sequence"/>
</dbReference>
<keyword evidence="5" id="KW-0460">Magnesium</keyword>
<comment type="caution">
    <text evidence="6">The sequence shown here is derived from an EMBL/GenBank/DDBJ whole genome shotgun (WGS) entry which is preliminary data.</text>
</comment>
<dbReference type="EMBL" id="SLWW01000005">
    <property type="protein sequence ID" value="TCO71939.1"/>
    <property type="molecule type" value="Genomic_DNA"/>
</dbReference>
<dbReference type="Pfam" id="PF03737">
    <property type="entry name" value="RraA-like"/>
    <property type="match status" value="1"/>
</dbReference>
<dbReference type="PANTHER" id="PTHR33254">
    <property type="entry name" value="4-HYDROXY-4-METHYL-2-OXOGLUTARATE ALDOLASE 3-RELATED"/>
    <property type="match status" value="1"/>
</dbReference>
<organism evidence="6 7">
    <name type="scientific">Rhodovulum euryhalinum</name>
    <dbReference type="NCBI Taxonomy" id="35805"/>
    <lineage>
        <taxon>Bacteria</taxon>
        <taxon>Pseudomonadati</taxon>
        <taxon>Pseudomonadota</taxon>
        <taxon>Alphaproteobacteria</taxon>
        <taxon>Rhodobacterales</taxon>
        <taxon>Paracoccaceae</taxon>
        <taxon>Rhodovulum</taxon>
    </lineage>
</organism>